<evidence type="ECO:0000313" key="2">
    <source>
        <dbReference type="Proteomes" id="UP000199673"/>
    </source>
</evidence>
<accession>A0A1I7E4L6</accession>
<dbReference type="Proteomes" id="UP000199673">
    <property type="component" value="Unassembled WGS sequence"/>
</dbReference>
<dbReference type="EMBL" id="FPBF01000010">
    <property type="protein sequence ID" value="SFU18763.1"/>
    <property type="molecule type" value="Genomic_DNA"/>
</dbReference>
<reference evidence="2" key="1">
    <citation type="submission" date="2016-10" db="EMBL/GenBank/DDBJ databases">
        <authorList>
            <person name="Varghese N."/>
            <person name="Submissions S."/>
        </authorList>
    </citation>
    <scope>NUCLEOTIDE SEQUENCE [LARGE SCALE GENOMIC DNA]</scope>
    <source>
        <strain evidence="2">DSM 23445</strain>
    </source>
</reference>
<dbReference type="AlphaFoldDB" id="A0A1I7E4L6"/>
<name>A0A1I7E4L6_9BACT</name>
<protein>
    <submittedName>
        <fullName evidence="1">Uncharacterized protein</fullName>
    </submittedName>
</protein>
<evidence type="ECO:0000313" key="1">
    <source>
        <dbReference type="EMBL" id="SFU18763.1"/>
    </source>
</evidence>
<keyword evidence="2" id="KW-1185">Reference proteome</keyword>
<proteinExistence type="predicted"/>
<organism evidence="1 2">
    <name type="scientific">Algoriphagus locisalis</name>
    <dbReference type="NCBI Taxonomy" id="305507"/>
    <lineage>
        <taxon>Bacteria</taxon>
        <taxon>Pseudomonadati</taxon>
        <taxon>Bacteroidota</taxon>
        <taxon>Cytophagia</taxon>
        <taxon>Cytophagales</taxon>
        <taxon>Cyclobacteriaceae</taxon>
        <taxon>Algoriphagus</taxon>
    </lineage>
</organism>
<gene>
    <name evidence="1" type="ORF">SAMN04489724_0024</name>
</gene>
<sequence length="72" mass="8168">MATTCPVTKDTGWNLRMNYNHPSVCRFGSCLISYVYNLSFKGHNLSRDEGYGMESRRVNNHQSPELISGQVV</sequence>